<gene>
    <name evidence="2" type="ORF">BQ2448_6609</name>
</gene>
<proteinExistence type="predicted"/>
<keyword evidence="3" id="KW-1185">Reference proteome</keyword>
<dbReference type="AlphaFoldDB" id="A0A238FLP3"/>
<dbReference type="Proteomes" id="UP000198372">
    <property type="component" value="Unassembled WGS sequence"/>
</dbReference>
<feature type="region of interest" description="Disordered" evidence="1">
    <location>
        <begin position="1"/>
        <end position="20"/>
    </location>
</feature>
<organism evidence="2 3">
    <name type="scientific">Microbotryum intermedium</name>
    <dbReference type="NCBI Taxonomy" id="269621"/>
    <lineage>
        <taxon>Eukaryota</taxon>
        <taxon>Fungi</taxon>
        <taxon>Dikarya</taxon>
        <taxon>Basidiomycota</taxon>
        <taxon>Pucciniomycotina</taxon>
        <taxon>Microbotryomycetes</taxon>
        <taxon>Microbotryales</taxon>
        <taxon>Microbotryaceae</taxon>
        <taxon>Microbotryum</taxon>
    </lineage>
</organism>
<reference evidence="3" key="1">
    <citation type="submission" date="2016-09" db="EMBL/GenBank/DDBJ databases">
        <authorList>
            <person name="Jeantristanb JTB J.-T."/>
            <person name="Ricardo R."/>
        </authorList>
    </citation>
    <scope>NUCLEOTIDE SEQUENCE [LARGE SCALE GENOMIC DNA]</scope>
</reference>
<sequence>MSNSTSKTSAVVQTKDSAATPEAVLHLRGHRDAIDAHAAHQQSGAPDPTPLRTDRNYRAPYTGTAPDWWPQGEAVPDYRPVDRTLAGPDRSVSLEHSRKELTRGQEAMLMYLTFTPLLRPFGANTGENVFLYVMFSGIYTLHRVNGLWKNTIGRFTDKLWVYPVGGMF</sequence>
<feature type="region of interest" description="Disordered" evidence="1">
    <location>
        <begin position="38"/>
        <end position="57"/>
    </location>
</feature>
<feature type="compositionally biased region" description="Polar residues" evidence="1">
    <location>
        <begin position="1"/>
        <end position="17"/>
    </location>
</feature>
<evidence type="ECO:0000313" key="2">
    <source>
        <dbReference type="EMBL" id="SCV74177.1"/>
    </source>
</evidence>
<dbReference type="EMBL" id="FMSP01000020">
    <property type="protein sequence ID" value="SCV74177.1"/>
    <property type="molecule type" value="Genomic_DNA"/>
</dbReference>
<dbReference type="OrthoDB" id="5201563at2759"/>
<evidence type="ECO:0000256" key="1">
    <source>
        <dbReference type="SAM" id="MobiDB-lite"/>
    </source>
</evidence>
<accession>A0A238FLP3</accession>
<protein>
    <submittedName>
        <fullName evidence="2">BQ2448_6609 protein</fullName>
    </submittedName>
</protein>
<name>A0A238FLP3_9BASI</name>
<evidence type="ECO:0000313" key="3">
    <source>
        <dbReference type="Proteomes" id="UP000198372"/>
    </source>
</evidence>